<sequence length="147" mass="15537">MAKPVTARFGKMLIKLGDGADPEVFSAPCGLTSKSITFSKNLNEIDIPDCDDPDAAAWLGRDVQSLSASISGDGVLAAAAVETWWNAFQSTDSINVEVSIEFSTGTMLWEGAMHLESFEPNAENGGRVQSSIGMQSDGEMTGTWTAA</sequence>
<dbReference type="RefSeq" id="WP_354435619.1">
    <property type="nucleotide sequence ID" value="NZ_JBEPLY010000017.1"/>
</dbReference>
<dbReference type="Pfam" id="PF06199">
    <property type="entry name" value="Phage_tail_2"/>
    <property type="match status" value="1"/>
</dbReference>
<protein>
    <recommendedName>
        <fullName evidence="4">Phage tail protein</fullName>
    </recommendedName>
</protein>
<dbReference type="InterPro" id="IPR011855">
    <property type="entry name" value="Phgtail_TP901_1"/>
</dbReference>
<name>A0ABV2IFU4_9HYPH</name>
<proteinExistence type="predicted"/>
<accession>A0ABV2IFU4</accession>
<dbReference type="EMBL" id="JBEPLY010000017">
    <property type="protein sequence ID" value="MET3601813.1"/>
    <property type="molecule type" value="Genomic_DNA"/>
</dbReference>
<evidence type="ECO:0000313" key="2">
    <source>
        <dbReference type="EMBL" id="MET3601813.1"/>
    </source>
</evidence>
<comment type="caution">
    <text evidence="2">The sequence shown here is derived from an EMBL/GenBank/DDBJ whole genome shotgun (WGS) entry which is preliminary data.</text>
</comment>
<evidence type="ECO:0000256" key="1">
    <source>
        <dbReference type="SAM" id="MobiDB-lite"/>
    </source>
</evidence>
<dbReference type="Proteomes" id="UP001549164">
    <property type="component" value="Unassembled WGS sequence"/>
</dbReference>
<keyword evidence="3" id="KW-1185">Reference proteome</keyword>
<organism evidence="2 3">
    <name type="scientific">Martelella mangrovi</name>
    <dbReference type="NCBI Taxonomy" id="1397477"/>
    <lineage>
        <taxon>Bacteria</taxon>
        <taxon>Pseudomonadati</taxon>
        <taxon>Pseudomonadota</taxon>
        <taxon>Alphaproteobacteria</taxon>
        <taxon>Hyphomicrobiales</taxon>
        <taxon>Aurantimonadaceae</taxon>
        <taxon>Martelella</taxon>
    </lineage>
</organism>
<gene>
    <name evidence="2" type="ORF">ABID12_003776</name>
</gene>
<reference evidence="2 3" key="1">
    <citation type="submission" date="2024-06" db="EMBL/GenBank/DDBJ databases">
        <title>Genomic Encyclopedia of Type Strains, Phase IV (KMG-IV): sequencing the most valuable type-strain genomes for metagenomic binning, comparative biology and taxonomic classification.</title>
        <authorList>
            <person name="Goeker M."/>
        </authorList>
    </citation>
    <scope>NUCLEOTIDE SEQUENCE [LARGE SCALE GENOMIC DNA]</scope>
    <source>
        <strain evidence="2 3">DSM 28102</strain>
    </source>
</reference>
<evidence type="ECO:0008006" key="4">
    <source>
        <dbReference type="Google" id="ProtNLM"/>
    </source>
</evidence>
<evidence type="ECO:0000313" key="3">
    <source>
        <dbReference type="Proteomes" id="UP001549164"/>
    </source>
</evidence>
<feature type="region of interest" description="Disordered" evidence="1">
    <location>
        <begin position="122"/>
        <end position="147"/>
    </location>
</feature>